<keyword evidence="3" id="KW-1185">Reference proteome</keyword>
<reference evidence="2 3" key="1">
    <citation type="journal article" date="2020" name="ISME J.">
        <title>Uncovering the hidden diversity of litter-decomposition mechanisms in mushroom-forming fungi.</title>
        <authorList>
            <person name="Floudas D."/>
            <person name="Bentzer J."/>
            <person name="Ahren D."/>
            <person name="Johansson T."/>
            <person name="Persson P."/>
            <person name="Tunlid A."/>
        </authorList>
    </citation>
    <scope>NUCLEOTIDE SEQUENCE [LARGE SCALE GENOMIC DNA]</scope>
    <source>
        <strain evidence="2 3">CBS 291.85</strain>
    </source>
</reference>
<evidence type="ECO:0000313" key="3">
    <source>
        <dbReference type="Proteomes" id="UP000559256"/>
    </source>
</evidence>
<comment type="caution">
    <text evidence="2">The sequence shown here is derived from an EMBL/GenBank/DDBJ whole genome shotgun (WGS) entry which is preliminary data.</text>
</comment>
<feature type="transmembrane region" description="Helical" evidence="1">
    <location>
        <begin position="147"/>
        <end position="165"/>
    </location>
</feature>
<evidence type="ECO:0000313" key="2">
    <source>
        <dbReference type="EMBL" id="KAF5337743.1"/>
    </source>
</evidence>
<dbReference type="OrthoDB" id="2679643at2759"/>
<gene>
    <name evidence="2" type="ORF">D9758_016035</name>
</gene>
<sequence length="301" mass="34392">MIYDLIVLLRQNPTAEVCHKSIQFLFVMNVIALAAVQAMLILRVWYLFSDQKWIQYSMILCFVACNVLSLYFTIMASQNLKLLNGTIFDLGKHGCRASRPPNFYRMFMPSLGLHTMLYALTAIRALRNRQIFSHAPVLKRLIRDGGLFFFVVFATVTFTAVGSFLTQLPRINITVIYSNYLLSLTSIAMSRIMFSIHSLASNLGSSTEWLLSNVELSRVGWRKGRNENEIIVERRCAGPDDEDYYYDDHSVLDIGGGRDDDIELAHVDGVKVRRSYDTSRSKSPMPRLTESRVGVYDDLTW</sequence>
<keyword evidence="1" id="KW-1133">Transmembrane helix</keyword>
<organism evidence="2 3">
    <name type="scientific">Tetrapyrgos nigripes</name>
    <dbReference type="NCBI Taxonomy" id="182062"/>
    <lineage>
        <taxon>Eukaryota</taxon>
        <taxon>Fungi</taxon>
        <taxon>Dikarya</taxon>
        <taxon>Basidiomycota</taxon>
        <taxon>Agaricomycotina</taxon>
        <taxon>Agaricomycetes</taxon>
        <taxon>Agaricomycetidae</taxon>
        <taxon>Agaricales</taxon>
        <taxon>Marasmiineae</taxon>
        <taxon>Marasmiaceae</taxon>
        <taxon>Tetrapyrgos</taxon>
    </lineage>
</organism>
<feature type="transmembrane region" description="Helical" evidence="1">
    <location>
        <begin position="171"/>
        <end position="189"/>
    </location>
</feature>
<dbReference type="EMBL" id="JAACJM010000209">
    <property type="protein sequence ID" value="KAF5337743.1"/>
    <property type="molecule type" value="Genomic_DNA"/>
</dbReference>
<feature type="transmembrane region" description="Helical" evidence="1">
    <location>
        <begin position="106"/>
        <end position="126"/>
    </location>
</feature>
<name>A0A8H5CA35_9AGAR</name>
<accession>A0A8H5CA35</accession>
<keyword evidence="1" id="KW-0472">Membrane</keyword>
<keyword evidence="1" id="KW-0812">Transmembrane</keyword>
<feature type="transmembrane region" description="Helical" evidence="1">
    <location>
        <begin position="53"/>
        <end position="74"/>
    </location>
</feature>
<evidence type="ECO:0000256" key="1">
    <source>
        <dbReference type="SAM" id="Phobius"/>
    </source>
</evidence>
<proteinExistence type="predicted"/>
<dbReference type="AlphaFoldDB" id="A0A8H5CA35"/>
<dbReference type="Proteomes" id="UP000559256">
    <property type="component" value="Unassembled WGS sequence"/>
</dbReference>
<feature type="transmembrane region" description="Helical" evidence="1">
    <location>
        <begin position="22"/>
        <end position="46"/>
    </location>
</feature>
<protein>
    <submittedName>
        <fullName evidence="2">Uncharacterized protein</fullName>
    </submittedName>
</protein>